<gene>
    <name evidence="4" type="ORF">TWF506_007171</name>
</gene>
<evidence type="ECO:0000256" key="1">
    <source>
        <dbReference type="ARBA" id="ARBA00008361"/>
    </source>
</evidence>
<proteinExistence type="inferred from homology"/>
<name>A0AAN8PGT9_9PEZI</name>
<protein>
    <recommendedName>
        <fullName evidence="6">Methyltransferase domain-containing protein</fullName>
    </recommendedName>
</protein>
<dbReference type="AlphaFoldDB" id="A0AAN8PGT9"/>
<sequence>MTAPSFGEKSYWDTRFTKNPSPFDWLLPAAAVPFLSSIKSSLSTAPSSQILHIGCGTSSLSFTLKSLVKSPTDIYNVDFSHIPIEAGRSQDGSMNWKTMDLLSSEQVLEFKGLVSVNDVRGFGLIIDKSTADAIACADDVVVELPYVITAEGIEEKSKTTTNIHPLVILALHMAYLTVPGAKWLIVSYSTSRCSFLTSQNPDDRYVKDDVLEQGFTDPRLLWKVIKEEGLSAREEVSGTDDVVARPVVKHTLYTLERTDFKLVAR</sequence>
<dbReference type="SUPFAM" id="SSF53335">
    <property type="entry name" value="S-adenosyl-L-methionine-dependent methyltransferases"/>
    <property type="match status" value="1"/>
</dbReference>
<dbReference type="PANTHER" id="PTHR12176">
    <property type="entry name" value="SAM-DEPENDENT METHYLTRANSFERASE SUPERFAMILY PROTEIN"/>
    <property type="match status" value="1"/>
</dbReference>
<keyword evidence="2" id="KW-0489">Methyltransferase</keyword>
<dbReference type="PANTHER" id="PTHR12176:SF84">
    <property type="entry name" value="METHYLTRANSFERASE DOMAIN-CONTAINING PROTEIN"/>
    <property type="match status" value="1"/>
</dbReference>
<dbReference type="Gene3D" id="3.40.50.150">
    <property type="entry name" value="Vaccinia Virus protein VP39"/>
    <property type="match status" value="1"/>
</dbReference>
<keyword evidence="3" id="KW-0808">Transferase</keyword>
<evidence type="ECO:0000256" key="2">
    <source>
        <dbReference type="ARBA" id="ARBA00022603"/>
    </source>
</evidence>
<evidence type="ECO:0008006" key="6">
    <source>
        <dbReference type="Google" id="ProtNLM"/>
    </source>
</evidence>
<dbReference type="GO" id="GO:0032259">
    <property type="term" value="P:methylation"/>
    <property type="evidence" value="ECO:0007669"/>
    <property type="project" value="UniProtKB-KW"/>
</dbReference>
<reference evidence="4 5" key="1">
    <citation type="submission" date="2019-10" db="EMBL/GenBank/DDBJ databases">
        <authorList>
            <person name="Palmer J.M."/>
        </authorList>
    </citation>
    <scope>NUCLEOTIDE SEQUENCE [LARGE SCALE GENOMIC DNA]</scope>
    <source>
        <strain evidence="4 5">TWF506</strain>
    </source>
</reference>
<accession>A0AAN8PGT9</accession>
<evidence type="ECO:0000313" key="5">
    <source>
        <dbReference type="Proteomes" id="UP001307849"/>
    </source>
</evidence>
<keyword evidence="5" id="KW-1185">Reference proteome</keyword>
<comment type="caution">
    <text evidence="4">The sequence shown here is derived from an EMBL/GenBank/DDBJ whole genome shotgun (WGS) entry which is preliminary data.</text>
</comment>
<comment type="similarity">
    <text evidence="1">Belongs to the methyltransferase superfamily.</text>
</comment>
<organism evidence="4 5">
    <name type="scientific">Arthrobotrys conoides</name>
    <dbReference type="NCBI Taxonomy" id="74498"/>
    <lineage>
        <taxon>Eukaryota</taxon>
        <taxon>Fungi</taxon>
        <taxon>Dikarya</taxon>
        <taxon>Ascomycota</taxon>
        <taxon>Pezizomycotina</taxon>
        <taxon>Orbiliomycetes</taxon>
        <taxon>Orbiliales</taxon>
        <taxon>Orbiliaceae</taxon>
        <taxon>Arthrobotrys</taxon>
    </lineage>
</organism>
<dbReference type="EMBL" id="JAVHJM010000004">
    <property type="protein sequence ID" value="KAK6514809.1"/>
    <property type="molecule type" value="Genomic_DNA"/>
</dbReference>
<dbReference type="Proteomes" id="UP001307849">
    <property type="component" value="Unassembled WGS sequence"/>
</dbReference>
<evidence type="ECO:0000256" key="3">
    <source>
        <dbReference type="ARBA" id="ARBA00022679"/>
    </source>
</evidence>
<dbReference type="GO" id="GO:0008168">
    <property type="term" value="F:methyltransferase activity"/>
    <property type="evidence" value="ECO:0007669"/>
    <property type="project" value="UniProtKB-KW"/>
</dbReference>
<evidence type="ECO:0000313" key="4">
    <source>
        <dbReference type="EMBL" id="KAK6514809.1"/>
    </source>
</evidence>
<dbReference type="InterPro" id="IPR029063">
    <property type="entry name" value="SAM-dependent_MTases_sf"/>
</dbReference>
<dbReference type="InterPro" id="IPR051419">
    <property type="entry name" value="Lys/N-term_MeTrsfase_sf"/>
</dbReference>